<dbReference type="InterPro" id="IPR052336">
    <property type="entry name" value="MlaD_Phospholipid_Transporter"/>
</dbReference>
<dbReference type="EMBL" id="CAEZXR010000102">
    <property type="protein sequence ID" value="CAB4702961.1"/>
    <property type="molecule type" value="Genomic_DNA"/>
</dbReference>
<keyword evidence="2" id="KW-0812">Transmembrane</keyword>
<organism evidence="5">
    <name type="scientific">freshwater metagenome</name>
    <dbReference type="NCBI Taxonomy" id="449393"/>
    <lineage>
        <taxon>unclassified sequences</taxon>
        <taxon>metagenomes</taxon>
        <taxon>ecological metagenomes</taxon>
    </lineage>
</organism>
<feature type="transmembrane region" description="Helical" evidence="2">
    <location>
        <begin position="12"/>
        <end position="33"/>
    </location>
</feature>
<keyword evidence="2" id="KW-1133">Transmembrane helix</keyword>
<dbReference type="Pfam" id="PF11887">
    <property type="entry name" value="Mce4_CUP1"/>
    <property type="match status" value="1"/>
</dbReference>
<dbReference type="PANTHER" id="PTHR33371:SF18">
    <property type="entry name" value="MCE-FAMILY PROTEIN MCE3C"/>
    <property type="match status" value="1"/>
</dbReference>
<evidence type="ECO:0000259" key="4">
    <source>
        <dbReference type="Pfam" id="PF11887"/>
    </source>
</evidence>
<evidence type="ECO:0000256" key="2">
    <source>
        <dbReference type="SAM" id="Phobius"/>
    </source>
</evidence>
<gene>
    <name evidence="5" type="ORF">UFOPK2579_01035</name>
</gene>
<protein>
    <submittedName>
        <fullName evidence="5">Unannotated protein</fullName>
    </submittedName>
</protein>
<feature type="domain" description="Mce/MlaD" evidence="3">
    <location>
        <begin position="43"/>
        <end position="115"/>
    </location>
</feature>
<reference evidence="5" key="1">
    <citation type="submission" date="2020-05" db="EMBL/GenBank/DDBJ databases">
        <authorList>
            <person name="Chiriac C."/>
            <person name="Salcher M."/>
            <person name="Ghai R."/>
            <person name="Kavagutti S V."/>
        </authorList>
    </citation>
    <scope>NUCLEOTIDE SEQUENCE</scope>
</reference>
<feature type="region of interest" description="Disordered" evidence="1">
    <location>
        <begin position="357"/>
        <end position="378"/>
    </location>
</feature>
<evidence type="ECO:0000259" key="3">
    <source>
        <dbReference type="Pfam" id="PF02470"/>
    </source>
</evidence>
<dbReference type="Pfam" id="PF02470">
    <property type="entry name" value="MlaD"/>
    <property type="match status" value="1"/>
</dbReference>
<dbReference type="InterPro" id="IPR005693">
    <property type="entry name" value="Mce"/>
</dbReference>
<dbReference type="AlphaFoldDB" id="A0A6J6PU47"/>
<dbReference type="GO" id="GO:0005576">
    <property type="term" value="C:extracellular region"/>
    <property type="evidence" value="ECO:0007669"/>
    <property type="project" value="TreeGrafter"/>
</dbReference>
<dbReference type="NCBIfam" id="TIGR00996">
    <property type="entry name" value="Mtu_fam_mce"/>
    <property type="match status" value="1"/>
</dbReference>
<name>A0A6J6PU47_9ZZZZ</name>
<dbReference type="InterPro" id="IPR024516">
    <property type="entry name" value="Mce_C"/>
</dbReference>
<feature type="domain" description="Mammalian cell entry C-terminal" evidence="4">
    <location>
        <begin position="121"/>
        <end position="304"/>
    </location>
</feature>
<sequence>MTPRRAFTERDPVPIAVVGLLLIALLLAVTTQWRRLPFIDDSVAYEAVFTDASGLVVGEEVRIAGIKVGAVRNIELDGAQVIVEFTVSGVDLGGATQAGIEVKSLLGQHYLSVTPAGEGAMAEGDRIPLERTATPLNIVPAFNRLAEQTAAIDTDQVAQAFDALADTLQQTAPEMQGALSGLSRLSRSVSTRDEQIRELFDRAADVSGVVAARDTELGELLTASDEVLAVLAQRRTTIRRIIGGTVDLATELEGLVDDNRRTLGPALRDLGTVLDVLRDNLDNLDEVLTVAATYAREFTNVGGTGPWFDASLKLPRGAAVCSTGDSTATLGGLLDPILSQVNQAVNGSSTPCLPLGPAVSSRLEDELPVPGSDEGSRR</sequence>
<dbReference type="PANTHER" id="PTHR33371">
    <property type="entry name" value="INTERMEMBRANE PHOSPHOLIPID TRANSPORT SYSTEM BINDING PROTEIN MLAD-RELATED"/>
    <property type="match status" value="1"/>
</dbReference>
<keyword evidence="2" id="KW-0472">Membrane</keyword>
<evidence type="ECO:0000256" key="1">
    <source>
        <dbReference type="SAM" id="MobiDB-lite"/>
    </source>
</evidence>
<evidence type="ECO:0000313" key="5">
    <source>
        <dbReference type="EMBL" id="CAB4702961.1"/>
    </source>
</evidence>
<dbReference type="PRINTS" id="PR01782">
    <property type="entry name" value="MCEVIRFACTOR"/>
</dbReference>
<proteinExistence type="predicted"/>
<dbReference type="InterPro" id="IPR003399">
    <property type="entry name" value="Mce/MlaD"/>
</dbReference>
<accession>A0A6J6PU47</accession>